<evidence type="ECO:0000313" key="2">
    <source>
        <dbReference type="Proteomes" id="UP000886520"/>
    </source>
</evidence>
<keyword evidence="2" id="KW-1185">Reference proteome</keyword>
<evidence type="ECO:0000313" key="1">
    <source>
        <dbReference type="EMBL" id="KAI5065488.1"/>
    </source>
</evidence>
<gene>
    <name evidence="1" type="ORF">GOP47_0020183</name>
</gene>
<dbReference type="AlphaFoldDB" id="A0A9D4UCH7"/>
<name>A0A9D4UCH7_ADICA</name>
<accession>A0A9D4UCH7</accession>
<sequence length="116" mass="12993">MRFMAEKVGDDFNISNCNILVDSVGFTIERALHVIENANSNLDVIPVWHLLQEISSNLFPSKLKIEGKSKDVNGPYGDLHMGSRWSSHYNGEGENFQCCQQSNVLCCGHDCGRYPT</sequence>
<proteinExistence type="predicted"/>
<dbReference type="EMBL" id="JABFUD020000019">
    <property type="protein sequence ID" value="KAI5065488.1"/>
    <property type="molecule type" value="Genomic_DNA"/>
</dbReference>
<protein>
    <submittedName>
        <fullName evidence="1">Uncharacterized protein</fullName>
    </submittedName>
</protein>
<comment type="caution">
    <text evidence="1">The sequence shown here is derived from an EMBL/GenBank/DDBJ whole genome shotgun (WGS) entry which is preliminary data.</text>
</comment>
<reference evidence="1" key="1">
    <citation type="submission" date="2021-01" db="EMBL/GenBank/DDBJ databases">
        <title>Adiantum capillus-veneris genome.</title>
        <authorList>
            <person name="Fang Y."/>
            <person name="Liao Q."/>
        </authorList>
    </citation>
    <scope>NUCLEOTIDE SEQUENCE</scope>
    <source>
        <strain evidence="1">H3</strain>
        <tissue evidence="1">Leaf</tissue>
    </source>
</reference>
<organism evidence="1 2">
    <name type="scientific">Adiantum capillus-veneris</name>
    <name type="common">Maidenhair fern</name>
    <dbReference type="NCBI Taxonomy" id="13818"/>
    <lineage>
        <taxon>Eukaryota</taxon>
        <taxon>Viridiplantae</taxon>
        <taxon>Streptophyta</taxon>
        <taxon>Embryophyta</taxon>
        <taxon>Tracheophyta</taxon>
        <taxon>Polypodiopsida</taxon>
        <taxon>Polypodiidae</taxon>
        <taxon>Polypodiales</taxon>
        <taxon>Pteridineae</taxon>
        <taxon>Pteridaceae</taxon>
        <taxon>Vittarioideae</taxon>
        <taxon>Adiantum</taxon>
    </lineage>
</organism>
<dbReference type="Proteomes" id="UP000886520">
    <property type="component" value="Chromosome 19"/>
</dbReference>